<proteinExistence type="predicted"/>
<name>A0ACC6P5V2_9BURK</name>
<protein>
    <submittedName>
        <fullName evidence="1">Uncharacterized protein</fullName>
    </submittedName>
</protein>
<evidence type="ECO:0000313" key="2">
    <source>
        <dbReference type="Proteomes" id="UP001364695"/>
    </source>
</evidence>
<dbReference type="Proteomes" id="UP001364695">
    <property type="component" value="Unassembled WGS sequence"/>
</dbReference>
<keyword evidence="2" id="KW-1185">Reference proteome</keyword>
<sequence length="104" mass="12346">MTVLTDEINEEAARAVMSDRPRCKTEHFDQLLKELDGDVWMAELMWVYWGKRALTVLDDAMPSLNPHLRWWKLGQKKNTIRSLLKEPNGRQWVWQMLHDAGVWL</sequence>
<evidence type="ECO:0000313" key="1">
    <source>
        <dbReference type="EMBL" id="MEJ7139582.1"/>
    </source>
</evidence>
<organism evidence="1 2">
    <name type="scientific">Amphibiibacter pelophylacis</name>
    <dbReference type="NCBI Taxonomy" id="1799477"/>
    <lineage>
        <taxon>Bacteria</taxon>
        <taxon>Pseudomonadati</taxon>
        <taxon>Pseudomonadota</taxon>
        <taxon>Betaproteobacteria</taxon>
        <taxon>Burkholderiales</taxon>
        <taxon>Sphaerotilaceae</taxon>
        <taxon>Amphibiibacter</taxon>
    </lineage>
</organism>
<gene>
    <name evidence="1" type="ORF">RV045_14270</name>
</gene>
<dbReference type="EMBL" id="JAWDIE010000042">
    <property type="protein sequence ID" value="MEJ7139582.1"/>
    <property type="molecule type" value="Genomic_DNA"/>
</dbReference>
<comment type="caution">
    <text evidence="1">The sequence shown here is derived from an EMBL/GenBank/DDBJ whole genome shotgun (WGS) entry which is preliminary data.</text>
</comment>
<reference evidence="1" key="1">
    <citation type="submission" date="2023-10" db="EMBL/GenBank/DDBJ databases">
        <title>Amphibacter perezi, gen. nov., sp. nov. a novel taxa of the family Comamonadaceae, class Betaproteobacteria isolated from the skin microbiota of Pelophylax perezi from different populations.</title>
        <authorList>
            <person name="Costa S."/>
            <person name="Proenca D.N."/>
            <person name="Lopes I."/>
            <person name="Morais P.V."/>
        </authorList>
    </citation>
    <scope>NUCLEOTIDE SEQUENCE</scope>
    <source>
        <strain evidence="1">SL12-8</strain>
    </source>
</reference>
<accession>A0ACC6P5V2</accession>